<protein>
    <submittedName>
        <fullName evidence="4">5-formyltetrahydrofolate cyclo-ligase</fullName>
    </submittedName>
</protein>
<evidence type="ECO:0000256" key="3">
    <source>
        <dbReference type="ARBA" id="ARBA00022840"/>
    </source>
</evidence>
<dbReference type="EMBL" id="LT629792">
    <property type="protein sequence ID" value="SDT86521.1"/>
    <property type="molecule type" value="Genomic_DNA"/>
</dbReference>
<dbReference type="InterPro" id="IPR037171">
    <property type="entry name" value="NagB/RpiA_transferase-like"/>
</dbReference>
<dbReference type="Pfam" id="PF01812">
    <property type="entry name" value="5-FTHF_cyc-lig"/>
    <property type="match status" value="1"/>
</dbReference>
<comment type="similarity">
    <text evidence="1">Belongs to the 5-formyltetrahydrofolate cyclo-ligase family.</text>
</comment>
<accession>A0ABY0V5B6</accession>
<dbReference type="PANTHER" id="PTHR23407">
    <property type="entry name" value="ATPASE INHIBITOR/5-FORMYLTETRAHYDROFOLATE CYCLO-LIGASE"/>
    <property type="match status" value="1"/>
</dbReference>
<keyword evidence="5" id="KW-1185">Reference proteome</keyword>
<proteinExistence type="inferred from homology"/>
<evidence type="ECO:0000313" key="4">
    <source>
        <dbReference type="EMBL" id="SDT86521.1"/>
    </source>
</evidence>
<dbReference type="Proteomes" id="UP000198976">
    <property type="component" value="Chromosome I"/>
</dbReference>
<dbReference type="InterPro" id="IPR002698">
    <property type="entry name" value="FTHF_cligase"/>
</dbReference>
<evidence type="ECO:0000313" key="5">
    <source>
        <dbReference type="Proteomes" id="UP000198976"/>
    </source>
</evidence>
<reference evidence="4 5" key="1">
    <citation type="submission" date="2016-10" db="EMBL/GenBank/DDBJ databases">
        <authorList>
            <person name="Varghese N."/>
            <person name="Submissions S."/>
        </authorList>
    </citation>
    <scope>NUCLEOTIDE SEQUENCE [LARGE SCALE GENOMIC DNA]</scope>
    <source>
        <strain evidence="4 5">DSM 9169</strain>
    </source>
</reference>
<dbReference type="RefSeq" id="WP_092648217.1">
    <property type="nucleotide sequence ID" value="NZ_LT629792.1"/>
</dbReference>
<keyword evidence="2" id="KW-0547">Nucleotide-binding</keyword>
<evidence type="ECO:0000256" key="2">
    <source>
        <dbReference type="ARBA" id="ARBA00022741"/>
    </source>
</evidence>
<gene>
    <name evidence="4" type="ORF">SAMN04489714_0316</name>
</gene>
<dbReference type="SUPFAM" id="SSF100950">
    <property type="entry name" value="NagB/RpiA/CoA transferase-like"/>
    <property type="match status" value="1"/>
</dbReference>
<name>A0ABY0V5B6_9ACTO</name>
<dbReference type="InterPro" id="IPR024185">
    <property type="entry name" value="FTHF_cligase-like_sf"/>
</dbReference>
<evidence type="ECO:0000256" key="1">
    <source>
        <dbReference type="ARBA" id="ARBA00010638"/>
    </source>
</evidence>
<organism evidence="4 5">
    <name type="scientific">Schaalia radingae</name>
    <dbReference type="NCBI Taxonomy" id="131110"/>
    <lineage>
        <taxon>Bacteria</taxon>
        <taxon>Bacillati</taxon>
        <taxon>Actinomycetota</taxon>
        <taxon>Actinomycetes</taxon>
        <taxon>Actinomycetales</taxon>
        <taxon>Actinomycetaceae</taxon>
        <taxon>Schaalia</taxon>
    </lineage>
</organism>
<sequence length="242" mass="26730">MLHEKAPLRARIRAQRRDRRARWDALPGREADELRRREQRGLVRSWLQACNALGVGCPHLPALFVPTTTEPDVSAIVAESGRCFLPVVVNRQGRALDEPAWGCIDFPDASTSAWSSLTTDRLAAVLDQPSARWPAQPHLSDAPYAELPDSVDIVLLAGLAADLSGTRLGQGGGWYDRALSRWNTDHAERSPQESALPVRRRAPLVIALFDEEVWDTGTLPVDPHDVAVDAIVTPTRMVMLTR</sequence>
<keyword evidence="3" id="KW-0067">ATP-binding</keyword>
<dbReference type="PANTHER" id="PTHR23407:SF1">
    <property type="entry name" value="5-FORMYLTETRAHYDROFOLATE CYCLO-LIGASE"/>
    <property type="match status" value="1"/>
</dbReference>
<dbReference type="Gene3D" id="3.40.50.10420">
    <property type="entry name" value="NagB/RpiA/CoA transferase-like"/>
    <property type="match status" value="1"/>
</dbReference>